<gene>
    <name evidence="2" type="ORF">CCUR1050_LOCUS11380</name>
</gene>
<dbReference type="PANTHER" id="PTHR15615">
    <property type="match status" value="1"/>
</dbReference>
<dbReference type="CDD" id="cd20558">
    <property type="entry name" value="CYCLIN_ScPCL7-like"/>
    <property type="match status" value="1"/>
</dbReference>
<evidence type="ECO:0008006" key="3">
    <source>
        <dbReference type="Google" id="ProtNLM"/>
    </source>
</evidence>
<sequence length="338" mass="36322">MTVWVRLKDMYSRCRSMCEESGRSSARFSVWEGRRCSKNWCLAIDDESSQDLSLAQSAAFMAREAKEQWKYIDTLVEFLDQAVKVNDSLFKNGPVLPEKLSAFLGPRMGFNCSYYVKRILKYSGADPCCAIAALIYLDRFQLRHPNLPLTSKTLQRLLLVALMTATKYLEDQTCLNSRWAEIGGIPLRELNQLELEFLFALDFDLAVHPQHYALCAAQLPAAVARLAAAESSAARLATLPANGAAGCGAGGAGGEAVCSVAGPEPDREFAALARAAAIGIPIQRQSADPEPRPLPADAGSPTLLAAPAEIVDTACAASPGRACCSPAPRGPAAENLSL</sequence>
<dbReference type="Gene3D" id="1.10.472.10">
    <property type="entry name" value="Cyclin-like"/>
    <property type="match status" value="1"/>
</dbReference>
<dbReference type="Pfam" id="PF08613">
    <property type="entry name" value="Cyclin"/>
    <property type="match status" value="1"/>
</dbReference>
<dbReference type="AlphaFoldDB" id="A0A7S0QHA8"/>
<dbReference type="EMBL" id="HBEZ01020528">
    <property type="protein sequence ID" value="CAD8633699.1"/>
    <property type="molecule type" value="Transcribed_RNA"/>
</dbReference>
<dbReference type="GO" id="GO:0019901">
    <property type="term" value="F:protein kinase binding"/>
    <property type="evidence" value="ECO:0007669"/>
    <property type="project" value="InterPro"/>
</dbReference>
<protein>
    <recommendedName>
        <fullName evidence="3">Cyclin</fullName>
    </recommendedName>
</protein>
<organism evidence="2">
    <name type="scientific">Cryptomonas curvata</name>
    <dbReference type="NCBI Taxonomy" id="233186"/>
    <lineage>
        <taxon>Eukaryota</taxon>
        <taxon>Cryptophyceae</taxon>
        <taxon>Cryptomonadales</taxon>
        <taxon>Cryptomonadaceae</taxon>
        <taxon>Cryptomonas</taxon>
    </lineage>
</organism>
<dbReference type="GO" id="GO:0016538">
    <property type="term" value="F:cyclin-dependent protein serine/threonine kinase regulator activity"/>
    <property type="evidence" value="ECO:0007669"/>
    <property type="project" value="TreeGrafter"/>
</dbReference>
<feature type="region of interest" description="Disordered" evidence="1">
    <location>
        <begin position="282"/>
        <end position="301"/>
    </location>
</feature>
<name>A0A7S0QHA8_9CRYP</name>
<dbReference type="SUPFAM" id="SSF47954">
    <property type="entry name" value="Cyclin-like"/>
    <property type="match status" value="1"/>
</dbReference>
<proteinExistence type="predicted"/>
<dbReference type="GO" id="GO:0000307">
    <property type="term" value="C:cyclin-dependent protein kinase holoenzyme complex"/>
    <property type="evidence" value="ECO:0007669"/>
    <property type="project" value="TreeGrafter"/>
</dbReference>
<accession>A0A7S0QHA8</accession>
<reference evidence="2" key="1">
    <citation type="submission" date="2021-01" db="EMBL/GenBank/DDBJ databases">
        <authorList>
            <person name="Corre E."/>
            <person name="Pelletier E."/>
            <person name="Niang G."/>
            <person name="Scheremetjew M."/>
            <person name="Finn R."/>
            <person name="Kale V."/>
            <person name="Holt S."/>
            <person name="Cochrane G."/>
            <person name="Meng A."/>
            <person name="Brown T."/>
            <person name="Cohen L."/>
        </authorList>
    </citation>
    <scope>NUCLEOTIDE SEQUENCE</scope>
    <source>
        <strain evidence="2">CCAP979/52</strain>
    </source>
</reference>
<evidence type="ECO:0000256" key="1">
    <source>
        <dbReference type="SAM" id="MobiDB-lite"/>
    </source>
</evidence>
<dbReference type="InterPro" id="IPR036915">
    <property type="entry name" value="Cyclin-like_sf"/>
</dbReference>
<evidence type="ECO:0000313" key="2">
    <source>
        <dbReference type="EMBL" id="CAD8633699.1"/>
    </source>
</evidence>
<dbReference type="GO" id="GO:0005634">
    <property type="term" value="C:nucleus"/>
    <property type="evidence" value="ECO:0007669"/>
    <property type="project" value="TreeGrafter"/>
</dbReference>
<dbReference type="PANTHER" id="PTHR15615:SF108">
    <property type="entry name" value="PROTEIN CNPPD1"/>
    <property type="match status" value="1"/>
</dbReference>
<dbReference type="InterPro" id="IPR013922">
    <property type="entry name" value="Cyclin_PHO80-like"/>
</dbReference>